<keyword evidence="9" id="KW-0472">Membrane</keyword>
<keyword evidence="7" id="KW-0406">Ion transport</keyword>
<evidence type="ECO:0000256" key="9">
    <source>
        <dbReference type="ARBA" id="ARBA00023136"/>
    </source>
</evidence>
<dbReference type="Proteomes" id="UP000477680">
    <property type="component" value="Chromosome"/>
</dbReference>
<dbReference type="InterPro" id="IPR012910">
    <property type="entry name" value="Plug_dom"/>
</dbReference>
<comment type="subcellular location">
    <subcellularLocation>
        <location evidence="1">Cell outer membrane</location>
        <topology evidence="1">Multi-pass membrane protein</topology>
    </subcellularLocation>
</comment>
<dbReference type="GO" id="GO:0006826">
    <property type="term" value="P:iron ion transport"/>
    <property type="evidence" value="ECO:0007669"/>
    <property type="project" value="UniProtKB-KW"/>
</dbReference>
<evidence type="ECO:0000256" key="5">
    <source>
        <dbReference type="ARBA" id="ARBA00022692"/>
    </source>
</evidence>
<accession>A0A6C0U5E6</accession>
<dbReference type="InterPro" id="IPR039426">
    <property type="entry name" value="TonB-dep_rcpt-like"/>
</dbReference>
<proteinExistence type="predicted"/>
<evidence type="ECO:0000256" key="8">
    <source>
        <dbReference type="ARBA" id="ARBA00023077"/>
    </source>
</evidence>
<reference evidence="12 13" key="1">
    <citation type="submission" date="2020-02" db="EMBL/GenBank/DDBJ databases">
        <title>Genome sequencing for Kineobactrum sp. M2.</title>
        <authorList>
            <person name="Park S.-J."/>
        </authorList>
    </citation>
    <scope>NUCLEOTIDE SEQUENCE [LARGE SCALE GENOMIC DNA]</scope>
    <source>
        <strain evidence="12 13">M2</strain>
    </source>
</reference>
<sequence>MPLSTSFRHLIISGTVTACAVGGASSVRAQQLEEVVVTATKRETLLQKTSESLQVLGEIAMSDRGMDDFDSYFLSVPSLSQSDSRGPGNKRYAIRGVQSAGEPLVALYLDDVALLGSPGESLDPGGSQPDLKLWDIQRLEVLKGPQGTLYGSGSGGGSIRIITNKPDMSGFDIAASASMADVSHGGLNKSLSGMLNVPLVEQELAARLTAYSHRDDGYIDEVYLGEKDANYADTDGGRLALLWTPGDRTTIDMMGLYQKTVTGSEFELFDFLGDDSPAAAQLVDSGFDDRMKMATLSLTHTFDQLDLMYTGSYQEREVERRDDQTRFLAYGQLGLPPSDCPESALANGNCLDMMNGFGLGTIAPWYRRGRNSASPCHTSFASRPTARVPGNGCWAPITKIATPSARAMSPAPMRKANWMAVAPLCSPVTTGVPESNWRPSVRPAMTSCPPGHSLLACAGSKWSEARSRPL</sequence>
<dbReference type="KEGG" id="kim:G3T16_18360"/>
<evidence type="ECO:0000313" key="13">
    <source>
        <dbReference type="Proteomes" id="UP000477680"/>
    </source>
</evidence>
<dbReference type="EMBL" id="CP048711">
    <property type="protein sequence ID" value="QIB67063.1"/>
    <property type="molecule type" value="Genomic_DNA"/>
</dbReference>
<name>A0A6C0U5E6_9GAMM</name>
<evidence type="ECO:0000256" key="6">
    <source>
        <dbReference type="ARBA" id="ARBA00023004"/>
    </source>
</evidence>
<keyword evidence="8" id="KW-0798">TonB box</keyword>
<evidence type="ECO:0000256" key="4">
    <source>
        <dbReference type="ARBA" id="ARBA00022496"/>
    </source>
</evidence>
<dbReference type="Gene3D" id="2.40.170.20">
    <property type="entry name" value="TonB-dependent receptor, beta-barrel domain"/>
    <property type="match status" value="1"/>
</dbReference>
<dbReference type="SUPFAM" id="SSF56935">
    <property type="entry name" value="Porins"/>
    <property type="match status" value="1"/>
</dbReference>
<evidence type="ECO:0000256" key="1">
    <source>
        <dbReference type="ARBA" id="ARBA00004571"/>
    </source>
</evidence>
<protein>
    <submittedName>
        <fullName evidence="12">TonB-dependent receptor plug domain-containing protein</fullName>
    </submittedName>
</protein>
<keyword evidence="4" id="KW-0410">Iron transport</keyword>
<evidence type="ECO:0000256" key="10">
    <source>
        <dbReference type="ARBA" id="ARBA00023237"/>
    </source>
</evidence>
<evidence type="ECO:0000313" key="12">
    <source>
        <dbReference type="EMBL" id="QIB67063.1"/>
    </source>
</evidence>
<keyword evidence="10" id="KW-0998">Cell outer membrane</keyword>
<keyword evidence="5" id="KW-0812">Transmembrane</keyword>
<dbReference type="GO" id="GO:0009279">
    <property type="term" value="C:cell outer membrane"/>
    <property type="evidence" value="ECO:0007669"/>
    <property type="project" value="UniProtKB-SubCell"/>
</dbReference>
<keyword evidence="2" id="KW-0813">Transport</keyword>
<evidence type="ECO:0000256" key="3">
    <source>
        <dbReference type="ARBA" id="ARBA00022452"/>
    </source>
</evidence>
<evidence type="ECO:0000256" key="2">
    <source>
        <dbReference type="ARBA" id="ARBA00022448"/>
    </source>
</evidence>
<keyword evidence="12" id="KW-0675">Receptor</keyword>
<gene>
    <name evidence="12" type="ORF">G3T16_18360</name>
</gene>
<dbReference type="InterPro" id="IPR036942">
    <property type="entry name" value="Beta-barrel_TonB_sf"/>
</dbReference>
<evidence type="ECO:0000259" key="11">
    <source>
        <dbReference type="Pfam" id="PF07715"/>
    </source>
</evidence>
<dbReference type="PANTHER" id="PTHR32552">
    <property type="entry name" value="FERRICHROME IRON RECEPTOR-RELATED"/>
    <property type="match status" value="1"/>
</dbReference>
<evidence type="ECO:0000256" key="7">
    <source>
        <dbReference type="ARBA" id="ARBA00023065"/>
    </source>
</evidence>
<keyword evidence="13" id="KW-1185">Reference proteome</keyword>
<keyword evidence="3" id="KW-1134">Transmembrane beta strand</keyword>
<organism evidence="12 13">
    <name type="scientific">Kineobactrum salinum</name>
    <dbReference type="NCBI Taxonomy" id="2708301"/>
    <lineage>
        <taxon>Bacteria</taxon>
        <taxon>Pseudomonadati</taxon>
        <taxon>Pseudomonadota</taxon>
        <taxon>Gammaproteobacteria</taxon>
        <taxon>Cellvibrionales</taxon>
        <taxon>Halieaceae</taxon>
        <taxon>Kineobactrum</taxon>
    </lineage>
</organism>
<dbReference type="Pfam" id="PF07715">
    <property type="entry name" value="Plug"/>
    <property type="match status" value="1"/>
</dbReference>
<dbReference type="PANTHER" id="PTHR32552:SF81">
    <property type="entry name" value="TONB-DEPENDENT OUTER MEMBRANE RECEPTOR"/>
    <property type="match status" value="1"/>
</dbReference>
<keyword evidence="6" id="KW-0408">Iron</keyword>
<feature type="domain" description="TonB-dependent receptor plug" evidence="11">
    <location>
        <begin position="47"/>
        <end position="157"/>
    </location>
</feature>
<dbReference type="AlphaFoldDB" id="A0A6C0U5E6"/>